<dbReference type="Gene3D" id="1.10.10.2910">
    <property type="match status" value="1"/>
</dbReference>
<dbReference type="InterPro" id="IPR052345">
    <property type="entry name" value="Rad_response_metalloprotease"/>
</dbReference>
<name>A0A6F8YEK8_9ACTN</name>
<dbReference type="RefSeq" id="WP_173155637.1">
    <property type="nucleotide sequence ID" value="NZ_AP022871.1"/>
</dbReference>
<evidence type="ECO:0000259" key="1">
    <source>
        <dbReference type="Pfam" id="PF06114"/>
    </source>
</evidence>
<reference evidence="2 3" key="1">
    <citation type="submission" date="2020-03" db="EMBL/GenBank/DDBJ databases">
        <title>Whole genome shotgun sequence of Phytohabitans suffuscus NBRC 105367.</title>
        <authorList>
            <person name="Komaki H."/>
            <person name="Tamura T."/>
        </authorList>
    </citation>
    <scope>NUCLEOTIDE SEQUENCE [LARGE SCALE GENOMIC DNA]</scope>
    <source>
        <strain evidence="2 3">NBRC 105367</strain>
    </source>
</reference>
<keyword evidence="3" id="KW-1185">Reference proteome</keyword>
<proteinExistence type="predicted"/>
<sequence>MTQQHIEVPADFTTQIRRLAPKLPMTRGTASIVAEQQALRVRAIFGLRNTTRVPLGWIERIPNTRVQILGRLEVEAIARVPRATGVTRFEEDGTTVISLAENTSHAHKRFSLAHELKHLIDGLGADKTMYAQLGFGNRERRDRRIEGVANEFAACLLMPTALVTKAWDIGFKGVPELAGMFDVSEDAMYVRLKSLGLIRSYSRSPEENLAGL</sequence>
<accession>A0A6F8YEK8</accession>
<evidence type="ECO:0000313" key="2">
    <source>
        <dbReference type="EMBL" id="BCB84463.1"/>
    </source>
</evidence>
<feature type="domain" description="IrrE N-terminal-like" evidence="1">
    <location>
        <begin position="91"/>
        <end position="193"/>
    </location>
</feature>
<dbReference type="Pfam" id="PF06114">
    <property type="entry name" value="Peptidase_M78"/>
    <property type="match status" value="1"/>
</dbReference>
<dbReference type="AlphaFoldDB" id="A0A6F8YEK8"/>
<dbReference type="KEGG" id="psuu:Psuf_017760"/>
<dbReference type="PANTHER" id="PTHR43236">
    <property type="entry name" value="ANTITOXIN HIGA1"/>
    <property type="match status" value="1"/>
</dbReference>
<evidence type="ECO:0000313" key="3">
    <source>
        <dbReference type="Proteomes" id="UP000503011"/>
    </source>
</evidence>
<dbReference type="PANTHER" id="PTHR43236:SF2">
    <property type="entry name" value="BLL0069 PROTEIN"/>
    <property type="match status" value="1"/>
</dbReference>
<dbReference type="InterPro" id="IPR010359">
    <property type="entry name" value="IrrE_HExxH"/>
</dbReference>
<reference evidence="2 3" key="2">
    <citation type="submission" date="2020-03" db="EMBL/GenBank/DDBJ databases">
        <authorList>
            <person name="Ichikawa N."/>
            <person name="Kimura A."/>
            <person name="Kitahashi Y."/>
            <person name="Uohara A."/>
        </authorList>
    </citation>
    <scope>NUCLEOTIDE SEQUENCE [LARGE SCALE GENOMIC DNA]</scope>
    <source>
        <strain evidence="2 3">NBRC 105367</strain>
    </source>
</reference>
<organism evidence="2 3">
    <name type="scientific">Phytohabitans suffuscus</name>
    <dbReference type="NCBI Taxonomy" id="624315"/>
    <lineage>
        <taxon>Bacteria</taxon>
        <taxon>Bacillati</taxon>
        <taxon>Actinomycetota</taxon>
        <taxon>Actinomycetes</taxon>
        <taxon>Micromonosporales</taxon>
        <taxon>Micromonosporaceae</taxon>
    </lineage>
</organism>
<dbReference type="EMBL" id="AP022871">
    <property type="protein sequence ID" value="BCB84463.1"/>
    <property type="molecule type" value="Genomic_DNA"/>
</dbReference>
<dbReference type="Proteomes" id="UP000503011">
    <property type="component" value="Chromosome"/>
</dbReference>
<protein>
    <recommendedName>
        <fullName evidence="1">IrrE N-terminal-like domain-containing protein</fullName>
    </recommendedName>
</protein>
<gene>
    <name evidence="2" type="ORF">Psuf_017760</name>
</gene>